<dbReference type="Gene3D" id="3.90.70.10">
    <property type="entry name" value="Cysteine proteinases"/>
    <property type="match status" value="1"/>
</dbReference>
<dbReference type="GO" id="GO:0006508">
    <property type="term" value="P:proteolysis"/>
    <property type="evidence" value="ECO:0007669"/>
    <property type="project" value="UniProtKB-KW"/>
</dbReference>
<proteinExistence type="predicted"/>
<dbReference type="InterPro" id="IPR016997">
    <property type="entry name" value="UCP032442"/>
</dbReference>
<name>A0A2X0RKR5_LACHE</name>
<dbReference type="PIRSF" id="PIRSF032442">
    <property type="entry name" value="UCP032442"/>
    <property type="match status" value="1"/>
</dbReference>
<dbReference type="EMBL" id="OGTV01000032">
    <property type="protein sequence ID" value="SPB23190.1"/>
    <property type="molecule type" value="Genomic_DNA"/>
</dbReference>
<keyword evidence="1" id="KW-0645">Protease</keyword>
<accession>A0A2X0RKR5</accession>
<dbReference type="Pfam" id="PF13529">
    <property type="entry name" value="Peptidase_C39_2"/>
    <property type="match status" value="1"/>
</dbReference>
<reference evidence="1" key="1">
    <citation type="submission" date="2018-01" db="EMBL/GenBank/DDBJ databases">
        <authorList>
            <person name="Gaut B.S."/>
            <person name="Morton B.R."/>
            <person name="Clegg M.T."/>
            <person name="Duvall M.R."/>
        </authorList>
    </citation>
    <scope>NUCLEOTIDE SEQUENCE</scope>
    <source>
        <strain evidence="1">Lactobacillus helveticus</strain>
    </source>
</reference>
<sequence>MQFLPALKCGVSLLNQSQSLSMKIKKINLKYLFLIIPIGLIFVLSLTYLANKNQIDDELNWMTMKEKQKLNVPLDNQLPDLPNGCEVTSLAMLMNYYGIKVSKNELAQNIQHVDSFTDNGKYRGNPNQGFVGHMTVANAGWCVYNGPLYNVARKYTNHIVNASDSNFLKVLKLVSDGHPVLIITTTTFSRVNNMQTWETNAGKVNVTPSSHACVITGYNKKKKIVYLNNPYGFKNQAVNWHKLEQSYDQQGRQALYMN</sequence>
<organism evidence="1">
    <name type="scientific">Lactobacillus helveticus</name>
    <name type="common">Lactobacillus suntoryeus</name>
    <dbReference type="NCBI Taxonomy" id="1587"/>
    <lineage>
        <taxon>Bacteria</taxon>
        <taxon>Bacillati</taxon>
        <taxon>Bacillota</taxon>
        <taxon>Bacilli</taxon>
        <taxon>Lactobacillales</taxon>
        <taxon>Lactobacillaceae</taxon>
        <taxon>Lactobacillus</taxon>
    </lineage>
</organism>
<dbReference type="PANTHER" id="PTHR37806:SF1">
    <property type="entry name" value="PEPTIDASE C39-LIKE DOMAIN-CONTAINING PROTEIN"/>
    <property type="match status" value="1"/>
</dbReference>
<gene>
    <name evidence="1" type="ORF">BDKNPLJD_00622</name>
</gene>
<dbReference type="AlphaFoldDB" id="A0A2X0RKR5"/>
<dbReference type="GO" id="GO:0008233">
    <property type="term" value="F:peptidase activity"/>
    <property type="evidence" value="ECO:0007669"/>
    <property type="project" value="UniProtKB-KW"/>
</dbReference>
<dbReference type="InterPro" id="IPR039564">
    <property type="entry name" value="Peptidase_C39-like"/>
</dbReference>
<dbReference type="PANTHER" id="PTHR37806">
    <property type="entry name" value="LMO0724 PROTEIN"/>
    <property type="match status" value="1"/>
</dbReference>
<keyword evidence="1" id="KW-0378">Hydrolase</keyword>
<dbReference type="CDD" id="cd02549">
    <property type="entry name" value="Peptidase_C39A"/>
    <property type="match status" value="1"/>
</dbReference>
<protein>
    <submittedName>
        <fullName evidence="1">Cysteine protease YvpB</fullName>
    </submittedName>
</protein>
<dbReference type="InterPro" id="IPR039563">
    <property type="entry name" value="Peptidase_C39_single_dom"/>
</dbReference>
<evidence type="ECO:0000313" key="1">
    <source>
        <dbReference type="EMBL" id="SPB23190.1"/>
    </source>
</evidence>